<evidence type="ECO:0000259" key="9">
    <source>
        <dbReference type="SMART" id="SM00977"/>
    </source>
</evidence>
<accession>A0ABS6MH41</accession>
<dbReference type="Pfam" id="PF11734">
    <property type="entry name" value="TilS_C"/>
    <property type="match status" value="1"/>
</dbReference>
<dbReference type="PANTHER" id="PTHR43033">
    <property type="entry name" value="TRNA(ILE)-LYSIDINE SYNTHASE-RELATED"/>
    <property type="match status" value="1"/>
</dbReference>
<dbReference type="InterPro" id="IPR012796">
    <property type="entry name" value="Lysidine-tRNA-synth_C"/>
</dbReference>
<comment type="subcellular location">
    <subcellularLocation>
        <location evidence="1 8">Cytoplasm</location>
    </subcellularLocation>
</comment>
<dbReference type="RefSeq" id="WP_217667175.1">
    <property type="nucleotide sequence ID" value="NZ_JAHRID010000001.1"/>
</dbReference>
<protein>
    <recommendedName>
        <fullName evidence="8">tRNA(Ile)-lysidine synthase</fullName>
        <ecNumber evidence="8">6.3.4.19</ecNumber>
    </recommendedName>
    <alternativeName>
        <fullName evidence="8">tRNA(Ile)-2-lysyl-cytidine synthase</fullName>
    </alternativeName>
    <alternativeName>
        <fullName evidence="8">tRNA(Ile)-lysidine synthetase</fullName>
    </alternativeName>
</protein>
<dbReference type="PANTHER" id="PTHR43033:SF1">
    <property type="entry name" value="TRNA(ILE)-LYSIDINE SYNTHASE-RELATED"/>
    <property type="match status" value="1"/>
</dbReference>
<dbReference type="Pfam" id="PF09179">
    <property type="entry name" value="TilS"/>
    <property type="match status" value="1"/>
</dbReference>
<keyword evidence="11" id="KW-1185">Reference proteome</keyword>
<dbReference type="CDD" id="cd01992">
    <property type="entry name" value="TilS_N"/>
    <property type="match status" value="1"/>
</dbReference>
<dbReference type="InterPro" id="IPR011063">
    <property type="entry name" value="TilS/TtcA_N"/>
</dbReference>
<evidence type="ECO:0000313" key="11">
    <source>
        <dbReference type="Proteomes" id="UP000704611"/>
    </source>
</evidence>
<dbReference type="EMBL" id="JAHRID010000001">
    <property type="protein sequence ID" value="MBV2128135.1"/>
    <property type="molecule type" value="Genomic_DNA"/>
</dbReference>
<dbReference type="EC" id="6.3.4.19" evidence="8"/>
<comment type="caution">
    <text evidence="10">The sequence shown here is derived from an EMBL/GenBank/DDBJ whole genome shotgun (WGS) entry which is preliminary data.</text>
</comment>
<evidence type="ECO:0000256" key="5">
    <source>
        <dbReference type="ARBA" id="ARBA00022741"/>
    </source>
</evidence>
<evidence type="ECO:0000256" key="8">
    <source>
        <dbReference type="HAMAP-Rule" id="MF_01161"/>
    </source>
</evidence>
<dbReference type="InterPro" id="IPR012094">
    <property type="entry name" value="tRNA_Ile_lys_synt"/>
</dbReference>
<evidence type="ECO:0000256" key="7">
    <source>
        <dbReference type="ARBA" id="ARBA00048539"/>
    </source>
</evidence>
<proteinExistence type="inferred from homology"/>
<dbReference type="Proteomes" id="UP000704611">
    <property type="component" value="Unassembled WGS sequence"/>
</dbReference>
<evidence type="ECO:0000313" key="10">
    <source>
        <dbReference type="EMBL" id="MBV2128135.1"/>
    </source>
</evidence>
<keyword evidence="3 8" id="KW-0436">Ligase</keyword>
<comment type="catalytic activity">
    <reaction evidence="7 8">
        <text>cytidine(34) in tRNA(Ile2) + L-lysine + ATP = lysidine(34) in tRNA(Ile2) + AMP + diphosphate + H(+)</text>
        <dbReference type="Rhea" id="RHEA:43744"/>
        <dbReference type="Rhea" id="RHEA-COMP:10625"/>
        <dbReference type="Rhea" id="RHEA-COMP:10670"/>
        <dbReference type="ChEBI" id="CHEBI:15378"/>
        <dbReference type="ChEBI" id="CHEBI:30616"/>
        <dbReference type="ChEBI" id="CHEBI:32551"/>
        <dbReference type="ChEBI" id="CHEBI:33019"/>
        <dbReference type="ChEBI" id="CHEBI:82748"/>
        <dbReference type="ChEBI" id="CHEBI:83665"/>
        <dbReference type="ChEBI" id="CHEBI:456215"/>
        <dbReference type="EC" id="6.3.4.19"/>
    </reaction>
</comment>
<evidence type="ECO:0000256" key="4">
    <source>
        <dbReference type="ARBA" id="ARBA00022694"/>
    </source>
</evidence>
<sequence length="438" mass="49296">MAIINATELAAMLEKCGATKVVLALSGGLDSMVLLELLHQVRQIRAYQLQAIYVNHGLSADAPRWAEHCANACAERNIDFVSLKINIDAAANVEAAARDGRYQALAPYIDSAHTVLLTGHHADDQLETLLLALKRGAGVSGLSGMARQRPFARGSLLRPLLHCERRHILAFAQQNQLQWVEDSSNRDNRFDRNYIRNEVAPLLINRWPAFTDTTLRSMQHLADHQQLLNHYTEQALLNCANGKQLNLTALEQYLPLQQDLVIRSWLAQFKLNPSSQWLLTLKQQVIEAREDAVPELVLAGYQLRRFQKRLYLLHAATELQGESEAAISCQLSWPMQSKLQLPAGLGELAVCHEQAAERLAMTRGQVTVVFGQLSLPFKPAEQVQHKPLKQWFKLWQVPPWQRSQIPLLLDNEKLVAVAGYASAISTLQADCWLDWLRN</sequence>
<comment type="function">
    <text evidence="8">Ligates lysine onto the cytidine present at position 34 of the AUA codon-specific tRNA(Ile) that contains the anticodon CAU, in an ATP-dependent manner. Cytidine is converted to lysidine, thus changing the amino acid specificity of the tRNA from methionine to isoleucine.</text>
</comment>
<dbReference type="HAMAP" id="MF_01161">
    <property type="entry name" value="tRNA_Ile_lys_synt"/>
    <property type="match status" value="1"/>
</dbReference>
<keyword evidence="4 8" id="KW-0819">tRNA processing</keyword>
<feature type="binding site" evidence="8">
    <location>
        <begin position="26"/>
        <end position="31"/>
    </location>
    <ligand>
        <name>ATP</name>
        <dbReference type="ChEBI" id="CHEBI:30616"/>
    </ligand>
</feature>
<dbReference type="InterPro" id="IPR012795">
    <property type="entry name" value="tRNA_Ile_lys_synt_N"/>
</dbReference>
<comment type="similarity">
    <text evidence="8">Belongs to the tRNA(Ile)-lysidine synthase family.</text>
</comment>
<evidence type="ECO:0000256" key="2">
    <source>
        <dbReference type="ARBA" id="ARBA00022490"/>
    </source>
</evidence>
<reference evidence="10 11" key="1">
    <citation type="submission" date="2021-06" db="EMBL/GenBank/DDBJ databases">
        <title>Rheinheimera indica sp. nov., isolated from deep-sea sediment.</title>
        <authorList>
            <person name="Wang Z."/>
            <person name="Zhang X.-Y."/>
        </authorList>
    </citation>
    <scope>NUCLEOTIDE SEQUENCE [LARGE SCALE GENOMIC DNA]</scope>
    <source>
        <strain evidence="10 11">SM2107</strain>
    </source>
</reference>
<keyword evidence="2 8" id="KW-0963">Cytoplasm</keyword>
<keyword evidence="6 8" id="KW-0067">ATP-binding</keyword>
<dbReference type="Pfam" id="PF01171">
    <property type="entry name" value="ATP_bind_3"/>
    <property type="match status" value="1"/>
</dbReference>
<dbReference type="SMART" id="SM00977">
    <property type="entry name" value="TilS_C"/>
    <property type="match status" value="1"/>
</dbReference>
<organism evidence="10 11">
    <name type="scientific">Arsukibacterium indicum</name>
    <dbReference type="NCBI Taxonomy" id="2848612"/>
    <lineage>
        <taxon>Bacteria</taxon>
        <taxon>Pseudomonadati</taxon>
        <taxon>Pseudomonadota</taxon>
        <taxon>Gammaproteobacteria</taxon>
        <taxon>Chromatiales</taxon>
        <taxon>Chromatiaceae</taxon>
        <taxon>Arsukibacterium</taxon>
    </lineage>
</organism>
<dbReference type="NCBIfam" id="TIGR02433">
    <property type="entry name" value="lysidine_TilS_C"/>
    <property type="match status" value="1"/>
</dbReference>
<evidence type="ECO:0000256" key="3">
    <source>
        <dbReference type="ARBA" id="ARBA00022598"/>
    </source>
</evidence>
<keyword evidence="5 8" id="KW-0547">Nucleotide-binding</keyword>
<comment type="domain">
    <text evidence="8">The N-terminal region contains the highly conserved SGGXDS motif, predicted to be a P-loop motif involved in ATP binding.</text>
</comment>
<evidence type="ECO:0000256" key="1">
    <source>
        <dbReference type="ARBA" id="ARBA00004496"/>
    </source>
</evidence>
<evidence type="ECO:0000256" key="6">
    <source>
        <dbReference type="ARBA" id="ARBA00022840"/>
    </source>
</evidence>
<gene>
    <name evidence="8 10" type="primary">tilS</name>
    <name evidence="10" type="ORF">KQY15_03375</name>
</gene>
<dbReference type="NCBIfam" id="TIGR02432">
    <property type="entry name" value="lysidine_TilS_N"/>
    <property type="match status" value="1"/>
</dbReference>
<feature type="domain" description="Lysidine-tRNA(Ile) synthetase C-terminal" evidence="9">
    <location>
        <begin position="366"/>
        <end position="435"/>
    </location>
</feature>
<name>A0ABS6MH41_9GAMM</name>
<dbReference type="GO" id="GO:0032267">
    <property type="term" value="F:tRNA(Ile)-lysidine synthase activity"/>
    <property type="evidence" value="ECO:0007669"/>
    <property type="project" value="UniProtKB-EC"/>
</dbReference>
<dbReference type="InterPro" id="IPR015262">
    <property type="entry name" value="tRNA_Ile_lys_synt_subst-bd"/>
</dbReference>